<evidence type="ECO:0000256" key="5">
    <source>
        <dbReference type="SAM" id="Phobius"/>
    </source>
</evidence>
<comment type="caution">
    <text evidence="7">The sequence shown here is derived from an EMBL/GenBank/DDBJ whole genome shotgun (WGS) entry which is preliminary data.</text>
</comment>
<dbReference type="Pfam" id="PF06271">
    <property type="entry name" value="RDD"/>
    <property type="match status" value="1"/>
</dbReference>
<evidence type="ECO:0000313" key="8">
    <source>
        <dbReference type="Proteomes" id="UP000037939"/>
    </source>
</evidence>
<evidence type="ECO:0000256" key="1">
    <source>
        <dbReference type="ARBA" id="ARBA00004141"/>
    </source>
</evidence>
<dbReference type="EMBL" id="LAQT01000008">
    <property type="protein sequence ID" value="KPC53066.1"/>
    <property type="molecule type" value="Genomic_DNA"/>
</dbReference>
<evidence type="ECO:0000259" key="6">
    <source>
        <dbReference type="Pfam" id="PF06271"/>
    </source>
</evidence>
<gene>
    <name evidence="7" type="ORF">WG78_11265</name>
</gene>
<reference evidence="7 8" key="1">
    <citation type="submission" date="2015-07" db="EMBL/GenBank/DDBJ databases">
        <title>Draft genome sequence of the Amantichitinum ursilacus IGB-41, a new chitin-degrading bacterium.</title>
        <authorList>
            <person name="Kirstahler P."/>
            <person name="Guenther M."/>
            <person name="Grumaz C."/>
            <person name="Rupp S."/>
            <person name="Zibek S."/>
            <person name="Sohn K."/>
        </authorList>
    </citation>
    <scope>NUCLEOTIDE SEQUENCE [LARGE SCALE GENOMIC DNA]</scope>
    <source>
        <strain evidence="7 8">IGB-41</strain>
    </source>
</reference>
<protein>
    <submittedName>
        <fullName evidence="7">RDD family protein</fullName>
    </submittedName>
</protein>
<dbReference type="RefSeq" id="WP_053937900.1">
    <property type="nucleotide sequence ID" value="NZ_LAQT01000008.1"/>
</dbReference>
<evidence type="ECO:0000313" key="7">
    <source>
        <dbReference type="EMBL" id="KPC53066.1"/>
    </source>
</evidence>
<keyword evidence="8" id="KW-1185">Reference proteome</keyword>
<keyword evidence="2 5" id="KW-0812">Transmembrane</keyword>
<dbReference type="PANTHER" id="PTHR38480">
    <property type="entry name" value="SLR0254 PROTEIN"/>
    <property type="match status" value="1"/>
</dbReference>
<dbReference type="Proteomes" id="UP000037939">
    <property type="component" value="Unassembled WGS sequence"/>
</dbReference>
<dbReference type="PANTHER" id="PTHR38480:SF1">
    <property type="entry name" value="SLR0254 PROTEIN"/>
    <property type="match status" value="1"/>
</dbReference>
<accession>A0A0N1JST4</accession>
<dbReference type="STRING" id="857265.WG78_11265"/>
<evidence type="ECO:0000256" key="4">
    <source>
        <dbReference type="ARBA" id="ARBA00023136"/>
    </source>
</evidence>
<dbReference type="OrthoDB" id="9787732at2"/>
<sequence>MLDPYYRITTPEGVELVLAPAGAPRRAQAWLLDFVVRSLVHAVIGVPVSMLLVGGTAVGVNLIIGFVIGWFYPVFFEVTRHGATPGKRWAGLQVVSFDGTPVTLRASVLRNVLRAADMLPLGYAAGLVSMFVDVRFRRLGDLAAGTLVVHRPPAVVQRSAPTEAPIPLTIALGSAEQRLLIDLAERAPRLPPQRVLELSDLALPLTRRRGAEGWARLQAHVAWLRGGRE</sequence>
<comment type="subcellular location">
    <subcellularLocation>
        <location evidence="1">Membrane</location>
        <topology evidence="1">Multi-pass membrane protein</topology>
    </subcellularLocation>
</comment>
<dbReference type="AlphaFoldDB" id="A0A0N1JST4"/>
<organism evidence="7 8">
    <name type="scientific">Amantichitinum ursilacus</name>
    <dbReference type="NCBI Taxonomy" id="857265"/>
    <lineage>
        <taxon>Bacteria</taxon>
        <taxon>Pseudomonadati</taxon>
        <taxon>Pseudomonadota</taxon>
        <taxon>Betaproteobacteria</taxon>
        <taxon>Neisseriales</taxon>
        <taxon>Chitinibacteraceae</taxon>
        <taxon>Amantichitinum</taxon>
    </lineage>
</organism>
<evidence type="ECO:0000256" key="3">
    <source>
        <dbReference type="ARBA" id="ARBA00022989"/>
    </source>
</evidence>
<feature type="domain" description="RDD" evidence="6">
    <location>
        <begin position="21"/>
        <end position="145"/>
    </location>
</feature>
<feature type="transmembrane region" description="Helical" evidence="5">
    <location>
        <begin position="59"/>
        <end position="78"/>
    </location>
</feature>
<evidence type="ECO:0000256" key="2">
    <source>
        <dbReference type="ARBA" id="ARBA00022692"/>
    </source>
</evidence>
<proteinExistence type="predicted"/>
<name>A0A0N1JST4_9NEIS</name>
<keyword evidence="4 5" id="KW-0472">Membrane</keyword>
<dbReference type="InterPro" id="IPR010432">
    <property type="entry name" value="RDD"/>
</dbReference>
<dbReference type="GO" id="GO:0016020">
    <property type="term" value="C:membrane"/>
    <property type="evidence" value="ECO:0007669"/>
    <property type="project" value="UniProtKB-SubCell"/>
</dbReference>
<keyword evidence="3 5" id="KW-1133">Transmembrane helix</keyword>